<dbReference type="Pfam" id="PF00076">
    <property type="entry name" value="RRM_1"/>
    <property type="match status" value="1"/>
</dbReference>
<feature type="domain" description="RRM" evidence="3">
    <location>
        <begin position="161"/>
        <end position="238"/>
    </location>
</feature>
<dbReference type="CDD" id="cd00590">
    <property type="entry name" value="RRM_SF"/>
    <property type="match status" value="1"/>
</dbReference>
<dbReference type="Gene3D" id="3.30.70.330">
    <property type="match status" value="1"/>
</dbReference>
<dbReference type="Proteomes" id="UP001141552">
    <property type="component" value="Unassembled WGS sequence"/>
</dbReference>
<organism evidence="4 5">
    <name type="scientific">Turnera subulata</name>
    <dbReference type="NCBI Taxonomy" id="218843"/>
    <lineage>
        <taxon>Eukaryota</taxon>
        <taxon>Viridiplantae</taxon>
        <taxon>Streptophyta</taxon>
        <taxon>Embryophyta</taxon>
        <taxon>Tracheophyta</taxon>
        <taxon>Spermatophyta</taxon>
        <taxon>Magnoliopsida</taxon>
        <taxon>eudicotyledons</taxon>
        <taxon>Gunneridae</taxon>
        <taxon>Pentapetalae</taxon>
        <taxon>rosids</taxon>
        <taxon>fabids</taxon>
        <taxon>Malpighiales</taxon>
        <taxon>Passifloraceae</taxon>
        <taxon>Turnera</taxon>
    </lineage>
</organism>
<keyword evidence="5" id="KW-1185">Reference proteome</keyword>
<reference evidence="4" key="2">
    <citation type="journal article" date="2023" name="Plants (Basel)">
        <title>Annotation of the Turnera subulata (Passifloraceae) Draft Genome Reveals the S-Locus Evolved after the Divergence of Turneroideae from Passifloroideae in a Stepwise Manner.</title>
        <authorList>
            <person name="Henning P.M."/>
            <person name="Roalson E.H."/>
            <person name="Mir W."/>
            <person name="McCubbin A.G."/>
            <person name="Shore J.S."/>
        </authorList>
    </citation>
    <scope>NUCLEOTIDE SEQUENCE</scope>
    <source>
        <strain evidence="4">F60SS</strain>
    </source>
</reference>
<feature type="region of interest" description="Disordered" evidence="2">
    <location>
        <begin position="488"/>
        <end position="526"/>
    </location>
</feature>
<feature type="region of interest" description="Disordered" evidence="2">
    <location>
        <begin position="1"/>
        <end position="28"/>
    </location>
</feature>
<dbReference type="SMART" id="SM00360">
    <property type="entry name" value="RRM"/>
    <property type="match status" value="1"/>
</dbReference>
<dbReference type="InterPro" id="IPR012677">
    <property type="entry name" value="Nucleotide-bd_a/b_plait_sf"/>
</dbReference>
<feature type="compositionally biased region" description="Low complexity" evidence="2">
    <location>
        <begin position="667"/>
        <end position="705"/>
    </location>
</feature>
<feature type="compositionally biased region" description="Polar residues" evidence="2">
    <location>
        <begin position="123"/>
        <end position="141"/>
    </location>
</feature>
<feature type="compositionally biased region" description="Pro residues" evidence="2">
    <location>
        <begin position="13"/>
        <end position="22"/>
    </location>
</feature>
<dbReference type="OrthoDB" id="861279at2759"/>
<evidence type="ECO:0000256" key="2">
    <source>
        <dbReference type="SAM" id="MobiDB-lite"/>
    </source>
</evidence>
<sequence>MTRGTIPCSPISPGLPPPPPPSQTLHYPLLSPKHVITTSTNHHPSSLTLPLLQTSIFPPPHYQPPPASFNRHLQPTFSHPPHIHINNASFSPAPRPIPKPKPLPPLLPLPSLPPNPNVPPSHNYRSITSNPNQPSNTTKPQHFSKWTKKRIQNIIDNQGVINLYVENLPSRWTAIDVLLFLSRFGEVIDIYIPVKRARNGRRFGFVRFSACNDIQRLISSINLVKVENGTLQALIAHGRPTSRKPPHLKSNPPLPPPPSNTINKRSFAETVKVTTSVPSSNLNCVIDKASISFTPLQSETEWLSKSAFGVLSEPMDFQIVSKLFHDHGHHDIKICELGGDSVLIQFPTPTAMHEFIESNSDWVSNFFDLLRTWQLNDGATNRKVWVRAKGIPLHAWSNGFFHTLVSRFGSLISVAPITENKTSLEYAYLQVITTIHKPILWDISVLIDGITFHVRLDEIVHFPPHPSCHQHPPHTSTVQDLITSQDNSPIISKGLEPSPPDPPSSDHAHVACPTTTKSSNQKNSDPFNLMEIIGNTIQPQKCPPCAHGLTSQGCRAIPSCLQPCRCSPACSISKKAVGSTSVINECHSTNISSSESSKTPTCTHVSTNSSIGSSSIYPDVSFNNSEPTPIFKSPLCPTLTRAQSLPIICLSLPDLPLPSSKAHSNQSKKFTFTSPSPSSSNPKLSLNTSLPFSPTPSSSLDSTLSPRTLSNLIEQKIEAAFKSKRITVRKKVKKIRRVDNISPRSLSDYDTSLANTKTMSNPSETPIPASFCSIEAERTVQVGNLIGWDNTSDPAGTLSAAVALVEQEEKVEEFALLALMLYEASCPPFNFVNSISQIVRSPGPIVGQRVE</sequence>
<dbReference type="EMBL" id="JAKUCV010002298">
    <property type="protein sequence ID" value="KAJ4843203.1"/>
    <property type="molecule type" value="Genomic_DNA"/>
</dbReference>
<feature type="region of interest" description="Disordered" evidence="2">
    <location>
        <begin position="660"/>
        <end position="705"/>
    </location>
</feature>
<keyword evidence="1" id="KW-0694">RNA-binding</keyword>
<feature type="region of interest" description="Disordered" evidence="2">
    <location>
        <begin position="238"/>
        <end position="263"/>
    </location>
</feature>
<dbReference type="PROSITE" id="PS50102">
    <property type="entry name" value="RRM"/>
    <property type="match status" value="1"/>
</dbReference>
<name>A0A9Q0G4T4_9ROSI</name>
<dbReference type="AlphaFoldDB" id="A0A9Q0G4T4"/>
<feature type="region of interest" description="Disordered" evidence="2">
    <location>
        <begin position="84"/>
        <end position="145"/>
    </location>
</feature>
<dbReference type="PANTHER" id="PTHR34427:SF5">
    <property type="entry name" value="DUF4283 DOMAIN-CONTAINING PROTEIN"/>
    <property type="match status" value="1"/>
</dbReference>
<dbReference type="InterPro" id="IPR000504">
    <property type="entry name" value="RRM_dom"/>
</dbReference>
<comment type="caution">
    <text evidence="4">The sequence shown here is derived from an EMBL/GenBank/DDBJ whole genome shotgun (WGS) entry which is preliminary data.</text>
</comment>
<dbReference type="GO" id="GO:0003723">
    <property type="term" value="F:RNA binding"/>
    <property type="evidence" value="ECO:0007669"/>
    <property type="project" value="UniProtKB-UniRule"/>
</dbReference>
<accession>A0A9Q0G4T4</accession>
<evidence type="ECO:0000313" key="4">
    <source>
        <dbReference type="EMBL" id="KAJ4843203.1"/>
    </source>
</evidence>
<evidence type="ECO:0000259" key="3">
    <source>
        <dbReference type="PROSITE" id="PS50102"/>
    </source>
</evidence>
<dbReference type="InterPro" id="IPR035979">
    <property type="entry name" value="RBD_domain_sf"/>
</dbReference>
<dbReference type="PANTHER" id="PTHR34427">
    <property type="entry name" value="DUF4283 DOMAIN PROTEIN"/>
    <property type="match status" value="1"/>
</dbReference>
<proteinExistence type="predicted"/>
<dbReference type="SUPFAM" id="SSF54928">
    <property type="entry name" value="RNA-binding domain, RBD"/>
    <property type="match status" value="1"/>
</dbReference>
<evidence type="ECO:0000256" key="1">
    <source>
        <dbReference type="PROSITE-ProRule" id="PRU00176"/>
    </source>
</evidence>
<evidence type="ECO:0000313" key="5">
    <source>
        <dbReference type="Proteomes" id="UP001141552"/>
    </source>
</evidence>
<reference evidence="4" key="1">
    <citation type="submission" date="2022-02" db="EMBL/GenBank/DDBJ databases">
        <authorList>
            <person name="Henning P.M."/>
            <person name="McCubbin A.G."/>
            <person name="Shore J.S."/>
        </authorList>
    </citation>
    <scope>NUCLEOTIDE SEQUENCE</scope>
    <source>
        <strain evidence="4">F60SS</strain>
        <tissue evidence="4">Leaves</tissue>
    </source>
</reference>
<feature type="compositionally biased region" description="Pro residues" evidence="2">
    <location>
        <begin position="93"/>
        <end position="119"/>
    </location>
</feature>
<protein>
    <recommendedName>
        <fullName evidence="3">RRM domain-containing protein</fullName>
    </recommendedName>
</protein>
<gene>
    <name evidence="4" type="ORF">Tsubulata_011400</name>
</gene>
<feature type="compositionally biased region" description="Polar residues" evidence="2">
    <location>
        <begin position="513"/>
        <end position="526"/>
    </location>
</feature>